<dbReference type="OrthoDB" id="1434265at2759"/>
<reference evidence="1 2" key="1">
    <citation type="submission" date="2020-09" db="EMBL/GenBank/DDBJ databases">
        <title>De no assembly of potato wild relative species, Solanum commersonii.</title>
        <authorList>
            <person name="Cho K."/>
        </authorList>
    </citation>
    <scope>NUCLEOTIDE SEQUENCE [LARGE SCALE GENOMIC DNA]</scope>
    <source>
        <strain evidence="1">LZ3.2</strain>
        <tissue evidence="1">Leaf</tissue>
    </source>
</reference>
<comment type="caution">
    <text evidence="1">The sequence shown here is derived from an EMBL/GenBank/DDBJ whole genome shotgun (WGS) entry which is preliminary data.</text>
</comment>
<evidence type="ECO:0000313" key="2">
    <source>
        <dbReference type="Proteomes" id="UP000824120"/>
    </source>
</evidence>
<keyword evidence="2" id="KW-1185">Reference proteome</keyword>
<protein>
    <submittedName>
        <fullName evidence="1">Uncharacterized protein</fullName>
    </submittedName>
</protein>
<sequence>MNILKDWMILRVKKKCEDECDIGEVDTIVVQRYVLNHGYQEKVRGQTTCKHIHARNLEEREEVTFDKGQAMGPTDKIVSRINQFYGTISRNPRFINLMYTSWHAVPKDIKSACGNISM</sequence>
<dbReference type="AlphaFoldDB" id="A0A9J5W6D6"/>
<proteinExistence type="predicted"/>
<evidence type="ECO:0000313" key="1">
    <source>
        <dbReference type="EMBL" id="KAG5571090.1"/>
    </source>
</evidence>
<dbReference type="EMBL" id="JACXVP010000012">
    <property type="protein sequence ID" value="KAG5571090.1"/>
    <property type="molecule type" value="Genomic_DNA"/>
</dbReference>
<accession>A0A9J5W6D6</accession>
<dbReference type="Proteomes" id="UP000824120">
    <property type="component" value="Chromosome 12"/>
</dbReference>
<name>A0A9J5W6D6_SOLCO</name>
<organism evidence="1 2">
    <name type="scientific">Solanum commersonii</name>
    <name type="common">Commerson's wild potato</name>
    <name type="synonym">Commerson's nightshade</name>
    <dbReference type="NCBI Taxonomy" id="4109"/>
    <lineage>
        <taxon>Eukaryota</taxon>
        <taxon>Viridiplantae</taxon>
        <taxon>Streptophyta</taxon>
        <taxon>Embryophyta</taxon>
        <taxon>Tracheophyta</taxon>
        <taxon>Spermatophyta</taxon>
        <taxon>Magnoliopsida</taxon>
        <taxon>eudicotyledons</taxon>
        <taxon>Gunneridae</taxon>
        <taxon>Pentapetalae</taxon>
        <taxon>asterids</taxon>
        <taxon>lamiids</taxon>
        <taxon>Solanales</taxon>
        <taxon>Solanaceae</taxon>
        <taxon>Solanoideae</taxon>
        <taxon>Solaneae</taxon>
        <taxon>Solanum</taxon>
    </lineage>
</organism>
<gene>
    <name evidence="1" type="ORF">H5410_060856</name>
</gene>